<dbReference type="PANTHER" id="PTHR43546">
    <property type="entry name" value="UPF0173 METAL-DEPENDENT HYDROLASE MJ1163-RELATED"/>
    <property type="match status" value="1"/>
</dbReference>
<protein>
    <submittedName>
        <fullName evidence="2">MBL fold metallo-hydrolase</fullName>
    </submittedName>
</protein>
<sequence>MTDTYPTTDKTLEVTYIGHASVMFRYGDEIIHVDPYGDIADYSGLPKADLILITHHHGDHLDSFAIADIEKPSTQIIGSPLAIRELGRGQALKNGEETAWNEFRIRATAAYNRIAMRSPGVPFHIKGEGNGYLLEVANLRIYIAGDTELIPEMEKLGPVDIAFLPKNLPYTMSDQMFVETARLIRPTYLYPYHYFEVDRETLQKALPAIRIR</sequence>
<accession>A0ABR7CKB8</accession>
<proteinExistence type="predicted"/>
<dbReference type="RefSeq" id="WP_055202434.1">
    <property type="nucleotide sequence ID" value="NZ_JACOOK010000002.1"/>
</dbReference>
<dbReference type="InterPro" id="IPR036866">
    <property type="entry name" value="RibonucZ/Hydroxyglut_hydro"/>
</dbReference>
<reference evidence="2 3" key="1">
    <citation type="submission" date="2020-08" db="EMBL/GenBank/DDBJ databases">
        <title>Genome public.</title>
        <authorList>
            <person name="Liu C."/>
            <person name="Sun Q."/>
        </authorList>
    </citation>
    <scope>NUCLEOTIDE SEQUENCE [LARGE SCALE GENOMIC DNA]</scope>
    <source>
        <strain evidence="2 3">New-7</strain>
    </source>
</reference>
<comment type="caution">
    <text evidence="2">The sequence shown here is derived from an EMBL/GenBank/DDBJ whole genome shotgun (WGS) entry which is preliminary data.</text>
</comment>
<feature type="domain" description="Metallo-beta-lactamase" evidence="1">
    <location>
        <begin position="18"/>
        <end position="193"/>
    </location>
</feature>
<dbReference type="PANTHER" id="PTHR43546:SF3">
    <property type="entry name" value="UPF0173 METAL-DEPENDENT HYDROLASE MJ1163"/>
    <property type="match status" value="1"/>
</dbReference>
<dbReference type="SMART" id="SM00849">
    <property type="entry name" value="Lactamase_B"/>
    <property type="match status" value="1"/>
</dbReference>
<dbReference type="InterPro" id="IPR050114">
    <property type="entry name" value="UPF0173_UPF0282_UlaG_hydrolase"/>
</dbReference>
<organism evidence="2 3">
    <name type="scientific">Alistipes hominis</name>
    <dbReference type="NCBI Taxonomy" id="2763015"/>
    <lineage>
        <taxon>Bacteria</taxon>
        <taxon>Pseudomonadati</taxon>
        <taxon>Bacteroidota</taxon>
        <taxon>Bacteroidia</taxon>
        <taxon>Bacteroidales</taxon>
        <taxon>Rikenellaceae</taxon>
        <taxon>Alistipes</taxon>
    </lineage>
</organism>
<name>A0ABR7CKB8_9BACT</name>
<dbReference type="Gene3D" id="3.60.15.10">
    <property type="entry name" value="Ribonuclease Z/Hydroxyacylglutathione hydrolase-like"/>
    <property type="match status" value="1"/>
</dbReference>
<evidence type="ECO:0000259" key="1">
    <source>
        <dbReference type="SMART" id="SM00849"/>
    </source>
</evidence>
<dbReference type="Proteomes" id="UP000636891">
    <property type="component" value="Unassembled WGS sequence"/>
</dbReference>
<evidence type="ECO:0000313" key="3">
    <source>
        <dbReference type="Proteomes" id="UP000636891"/>
    </source>
</evidence>
<gene>
    <name evidence="2" type="ORF">H8S08_03505</name>
</gene>
<dbReference type="InterPro" id="IPR001279">
    <property type="entry name" value="Metallo-B-lactamas"/>
</dbReference>
<keyword evidence="3" id="KW-1185">Reference proteome</keyword>
<dbReference type="Pfam" id="PF13483">
    <property type="entry name" value="Lactamase_B_3"/>
    <property type="match status" value="1"/>
</dbReference>
<dbReference type="SUPFAM" id="SSF56281">
    <property type="entry name" value="Metallo-hydrolase/oxidoreductase"/>
    <property type="match status" value="1"/>
</dbReference>
<dbReference type="EMBL" id="JACOOK010000002">
    <property type="protein sequence ID" value="MBC5616085.1"/>
    <property type="molecule type" value="Genomic_DNA"/>
</dbReference>
<evidence type="ECO:0000313" key="2">
    <source>
        <dbReference type="EMBL" id="MBC5616085.1"/>
    </source>
</evidence>